<dbReference type="InterPro" id="IPR050199">
    <property type="entry name" value="IgHV"/>
</dbReference>
<evidence type="ECO:0000313" key="7">
    <source>
        <dbReference type="Proteomes" id="UP000002852"/>
    </source>
</evidence>
<dbReference type="InterPro" id="IPR003598">
    <property type="entry name" value="Ig_sub2"/>
</dbReference>
<dbReference type="InterPro" id="IPR013106">
    <property type="entry name" value="Ig_V-set"/>
</dbReference>
<evidence type="ECO:0000313" key="6">
    <source>
        <dbReference type="Ensembl" id="ENSXMAP00000024700.1"/>
    </source>
</evidence>
<feature type="domain" description="Ig-like" evidence="5">
    <location>
        <begin position="452"/>
        <end position="554"/>
    </location>
</feature>
<dbReference type="Proteomes" id="UP000002852">
    <property type="component" value="Unassembled WGS sequence"/>
</dbReference>
<organism evidence="6 7">
    <name type="scientific">Xiphophorus maculatus</name>
    <name type="common">Southern platyfish</name>
    <name type="synonym">Platypoecilus maculatus</name>
    <dbReference type="NCBI Taxonomy" id="8083"/>
    <lineage>
        <taxon>Eukaryota</taxon>
        <taxon>Metazoa</taxon>
        <taxon>Chordata</taxon>
        <taxon>Craniata</taxon>
        <taxon>Vertebrata</taxon>
        <taxon>Euteleostomi</taxon>
        <taxon>Actinopterygii</taxon>
        <taxon>Neopterygii</taxon>
        <taxon>Teleostei</taxon>
        <taxon>Neoteleostei</taxon>
        <taxon>Acanthomorphata</taxon>
        <taxon>Ovalentaria</taxon>
        <taxon>Atherinomorphae</taxon>
        <taxon>Cyprinodontiformes</taxon>
        <taxon>Poeciliidae</taxon>
        <taxon>Poeciliinae</taxon>
        <taxon>Xiphophorus</taxon>
    </lineage>
</organism>
<keyword evidence="3" id="KW-0393">Immunoglobulin domain</keyword>
<dbReference type="InParanoid" id="A0A3B5Q0Q1"/>
<accession>A0A3B5Q0Q1</accession>
<feature type="domain" description="Ig-like" evidence="5">
    <location>
        <begin position="247"/>
        <end position="335"/>
    </location>
</feature>
<name>A0A3B5Q0Q1_XIPMA</name>
<dbReference type="SUPFAM" id="SSF48726">
    <property type="entry name" value="Immunoglobulin"/>
    <property type="match status" value="5"/>
</dbReference>
<evidence type="ECO:0000256" key="1">
    <source>
        <dbReference type="ARBA" id="ARBA00022859"/>
    </source>
</evidence>
<dbReference type="Ensembl" id="ENSXMAT00000036401.1">
    <property type="protein sequence ID" value="ENSXMAP00000024700.1"/>
    <property type="gene ID" value="ENSXMAG00000011557.2"/>
</dbReference>
<dbReference type="SMART" id="SM00406">
    <property type="entry name" value="IGv"/>
    <property type="match status" value="1"/>
</dbReference>
<reference evidence="6" key="3">
    <citation type="submission" date="2025-08" db="UniProtKB">
        <authorList>
            <consortium name="Ensembl"/>
        </authorList>
    </citation>
    <scope>IDENTIFICATION</scope>
    <source>
        <strain evidence="6">JP 163 A</strain>
    </source>
</reference>
<protein>
    <recommendedName>
        <fullName evidence="5">Ig-like domain-containing protein</fullName>
    </recommendedName>
</protein>
<dbReference type="STRING" id="8083.ENSXMAP00000024700"/>
<reference evidence="7" key="2">
    <citation type="journal article" date="2013" name="Nat. Genet.">
        <title>The genome of the platyfish, Xiphophorus maculatus, provides insights into evolutionary adaptation and several complex traits.</title>
        <authorList>
            <person name="Schartl M."/>
            <person name="Walter R.B."/>
            <person name="Shen Y."/>
            <person name="Garcia T."/>
            <person name="Catchen J."/>
            <person name="Amores A."/>
            <person name="Braasch I."/>
            <person name="Chalopin D."/>
            <person name="Volff J.N."/>
            <person name="Lesch K.P."/>
            <person name="Bisazza A."/>
            <person name="Minx P."/>
            <person name="Hillier L."/>
            <person name="Wilson R.K."/>
            <person name="Fuerstenberg S."/>
            <person name="Boore J."/>
            <person name="Searle S."/>
            <person name="Postlethwait J.H."/>
            <person name="Warren W.C."/>
        </authorList>
    </citation>
    <scope>NUCLEOTIDE SEQUENCE [LARGE SCALE GENOMIC DNA]</scope>
    <source>
        <strain evidence="7">JP 163 A</strain>
    </source>
</reference>
<feature type="domain" description="Ig-like" evidence="5">
    <location>
        <begin position="36"/>
        <end position="130"/>
    </location>
</feature>
<dbReference type="Gene3D" id="2.60.40.10">
    <property type="entry name" value="Immunoglobulins"/>
    <property type="match status" value="5"/>
</dbReference>
<dbReference type="GO" id="GO:0005576">
    <property type="term" value="C:extracellular region"/>
    <property type="evidence" value="ECO:0007669"/>
    <property type="project" value="UniProtKB-ARBA"/>
</dbReference>
<dbReference type="Pfam" id="PF07686">
    <property type="entry name" value="V-set"/>
    <property type="match status" value="1"/>
</dbReference>
<dbReference type="PROSITE" id="PS00290">
    <property type="entry name" value="IG_MHC"/>
    <property type="match status" value="2"/>
</dbReference>
<dbReference type="InterPro" id="IPR003597">
    <property type="entry name" value="Ig_C1-set"/>
</dbReference>
<evidence type="ECO:0000256" key="3">
    <source>
        <dbReference type="ARBA" id="ARBA00023319"/>
    </source>
</evidence>
<dbReference type="SMART" id="SM00408">
    <property type="entry name" value="IGc2"/>
    <property type="match status" value="1"/>
</dbReference>
<dbReference type="InterPro" id="IPR003599">
    <property type="entry name" value="Ig_sub"/>
</dbReference>
<keyword evidence="1" id="KW-0391">Immunity</keyword>
<reference evidence="7" key="1">
    <citation type="submission" date="2012-01" db="EMBL/GenBank/DDBJ databases">
        <authorList>
            <person name="Walter R."/>
            <person name="Schartl M."/>
            <person name="Warren W."/>
        </authorList>
    </citation>
    <scope>NUCLEOTIDE SEQUENCE [LARGE SCALE GENOMIC DNA]</scope>
    <source>
        <strain evidence="7">JP 163 A</strain>
    </source>
</reference>
<dbReference type="InterPro" id="IPR003006">
    <property type="entry name" value="Ig/MHC_CS"/>
</dbReference>
<sequence>MKITRLLCVGYSLVIVFFYDFCLLSNIISLLSGVLGQIKLEQSPSVVKKPGEAAKLSCSVNGFDKANEFVHWTRQKTGKTLEWIGRQSLSWQEYSSSFQSRFTLSYDVSSSSADLSIRSLTEEDSALYFCAHTVFPNVFFSFFLTEPSVPPVLVPMVWFSPASGDKVTLSCLALDFYPQSLSFEWSDASGAPLDSLRYPAVETNNRFTEVSLVQMSRSEANLKSYRCSVTHPGGTKTVDAKWASCTPKLTVLSVTTGDGQTLVCVIEDFSSENLLIKWKRNSNEVSGHNEWPPKKLGDSYSAASVLKLKSSDWDSDAVYSCEVTHLGKTYTKKASKDQIFNVTSPITVTLKPLSPKKMFNNNQAELECVVSGQDNDIVSGTEITWEINGELMRSKIKEATMFEGSKHSIITFNSSDWRTVSKVRCSGVVFCLNRRIYGLNLIFLFLSDGTEPKVTVHVLPEKDIGQEASAQVTLVCLVSSDVLQDYYIAWTEDVGQSSSVYYDGIDFPPRKTKNGYSVVSVYATNKDKWSGGYVFYCNVWPAGRGNRMKPSGVSRAMGNATECDV</sequence>
<dbReference type="InterPro" id="IPR007110">
    <property type="entry name" value="Ig-like_dom"/>
</dbReference>
<keyword evidence="2" id="KW-1064">Adaptive immunity</keyword>
<evidence type="ECO:0000259" key="5">
    <source>
        <dbReference type="PROSITE" id="PS50835"/>
    </source>
</evidence>
<dbReference type="SMART" id="SM00407">
    <property type="entry name" value="IGc1"/>
    <property type="match status" value="2"/>
</dbReference>
<keyword evidence="7" id="KW-1185">Reference proteome</keyword>
<dbReference type="InterPro" id="IPR013783">
    <property type="entry name" value="Ig-like_fold"/>
</dbReference>
<evidence type="ECO:0000256" key="4">
    <source>
        <dbReference type="ARBA" id="ARBA00043265"/>
    </source>
</evidence>
<evidence type="ECO:0000256" key="2">
    <source>
        <dbReference type="ARBA" id="ARBA00023130"/>
    </source>
</evidence>
<proteinExistence type="predicted"/>
<dbReference type="AlphaFoldDB" id="A0A3B5Q0Q1"/>
<feature type="domain" description="Ig-like" evidence="5">
    <location>
        <begin position="345"/>
        <end position="425"/>
    </location>
</feature>
<dbReference type="PANTHER" id="PTHR23266">
    <property type="entry name" value="IMMUNOGLOBULIN HEAVY CHAIN"/>
    <property type="match status" value="1"/>
</dbReference>
<dbReference type="CDD" id="cd00098">
    <property type="entry name" value="IgC1"/>
    <property type="match status" value="1"/>
</dbReference>
<dbReference type="GO" id="GO:0019814">
    <property type="term" value="C:immunoglobulin complex"/>
    <property type="evidence" value="ECO:0007669"/>
    <property type="project" value="UniProtKB-KW"/>
</dbReference>
<dbReference type="InterPro" id="IPR036179">
    <property type="entry name" value="Ig-like_dom_sf"/>
</dbReference>
<reference evidence="6" key="4">
    <citation type="submission" date="2025-09" db="UniProtKB">
        <authorList>
            <consortium name="Ensembl"/>
        </authorList>
    </citation>
    <scope>IDENTIFICATION</scope>
    <source>
        <strain evidence="6">JP 163 A</strain>
    </source>
</reference>
<dbReference type="SMART" id="SM00409">
    <property type="entry name" value="IG"/>
    <property type="match status" value="2"/>
</dbReference>
<feature type="domain" description="Ig-like" evidence="5">
    <location>
        <begin position="150"/>
        <end position="239"/>
    </location>
</feature>
<keyword evidence="4" id="KW-1280">Immunoglobulin</keyword>
<dbReference type="Pfam" id="PF07654">
    <property type="entry name" value="C1-set"/>
    <property type="match status" value="3"/>
</dbReference>
<dbReference type="PROSITE" id="PS50835">
    <property type="entry name" value="IG_LIKE"/>
    <property type="match status" value="5"/>
</dbReference>
<dbReference type="GeneTree" id="ENSGT00940000163849"/>
<dbReference type="GO" id="GO:0002250">
    <property type="term" value="P:adaptive immune response"/>
    <property type="evidence" value="ECO:0007669"/>
    <property type="project" value="UniProtKB-KW"/>
</dbReference>